<dbReference type="Pfam" id="PF01882">
    <property type="entry name" value="DUF58"/>
    <property type="match status" value="1"/>
</dbReference>
<keyword evidence="1" id="KW-0472">Membrane</keyword>
<feature type="transmembrane region" description="Helical" evidence="1">
    <location>
        <begin position="29"/>
        <end position="47"/>
    </location>
</feature>
<keyword evidence="4" id="KW-1185">Reference proteome</keyword>
<evidence type="ECO:0000259" key="2">
    <source>
        <dbReference type="Pfam" id="PF01882"/>
    </source>
</evidence>
<accession>A0A938YRZ1</accession>
<dbReference type="Proteomes" id="UP000663801">
    <property type="component" value="Unassembled WGS sequence"/>
</dbReference>
<dbReference type="InterPro" id="IPR002881">
    <property type="entry name" value="DUF58"/>
</dbReference>
<evidence type="ECO:0000313" key="4">
    <source>
        <dbReference type="Proteomes" id="UP000663801"/>
    </source>
</evidence>
<keyword evidence="1" id="KW-0812">Transmembrane</keyword>
<name>A0A938YRZ1_9ACTN</name>
<evidence type="ECO:0000256" key="1">
    <source>
        <dbReference type="SAM" id="Phobius"/>
    </source>
</evidence>
<organism evidence="3 4">
    <name type="scientific">Nakamurella flavida</name>
    <dbReference type="NCBI Taxonomy" id="363630"/>
    <lineage>
        <taxon>Bacteria</taxon>
        <taxon>Bacillati</taxon>
        <taxon>Actinomycetota</taxon>
        <taxon>Actinomycetes</taxon>
        <taxon>Nakamurellales</taxon>
        <taxon>Nakamurellaceae</taxon>
        <taxon>Nakamurella</taxon>
    </lineage>
</organism>
<feature type="domain" description="DUF58" evidence="2">
    <location>
        <begin position="194"/>
        <end position="296"/>
    </location>
</feature>
<dbReference type="RefSeq" id="WP_205258451.1">
    <property type="nucleotide sequence ID" value="NZ_BAAAPV010000006.1"/>
</dbReference>
<protein>
    <submittedName>
        <fullName evidence="3">DUF58 domain-containing protein</fullName>
    </submittedName>
</protein>
<evidence type="ECO:0000313" key="3">
    <source>
        <dbReference type="EMBL" id="MBM9478347.1"/>
    </source>
</evidence>
<keyword evidence="1" id="KW-1133">Transmembrane helix</keyword>
<gene>
    <name evidence="3" type="ORF">JL107_18005</name>
</gene>
<comment type="caution">
    <text evidence="3">The sequence shown here is derived from an EMBL/GenBank/DDBJ whole genome shotgun (WGS) entry which is preliminary data.</text>
</comment>
<proteinExistence type="predicted"/>
<dbReference type="EMBL" id="JAERWL010000016">
    <property type="protein sequence ID" value="MBM9478347.1"/>
    <property type="molecule type" value="Genomic_DNA"/>
</dbReference>
<dbReference type="PANTHER" id="PTHR34351:SF1">
    <property type="entry name" value="SLR1927 PROTEIN"/>
    <property type="match status" value="1"/>
</dbReference>
<sequence length="418" mass="43801">MTTRGRCLLAGGVAAVVCAVVLDERDLLRIGIFAALLPVVAWIVVSARRLRLAAEHQVGSATLHPGSIGTVTLSVTNVSALRSATMEISEPPTPDLTDGLRCLLPSLRSGRTARAQYRLHAVRRGRFTLGPPRVRISDPFGLWESTRTLDVVGDVLVLPLVVPLADSPASSGSRSAAADRALLGAIGGDPDVGVRPYRSGDDIRTVHWRASARSEDLMVRLEEPVSHGGATVYLDHRAAAHRGAGAASSLETAVTLAASVSLHLLSAEHQVRLITHTGRVLADGRVAADDVLAGLAVLEPDDGPARPVALGGTGLVIAVVGDIDEAAARTLSAQRRSGTRSIALALDTAAFAAAGTGASVPDTEPAGIDLLRTQGWRVVRIGPQDDLAQAWRRACDFWSTGSPAAQRRRQYARTPGAQ</sequence>
<dbReference type="PANTHER" id="PTHR34351">
    <property type="entry name" value="SLR1927 PROTEIN-RELATED"/>
    <property type="match status" value="1"/>
</dbReference>
<reference evidence="3" key="1">
    <citation type="submission" date="2021-01" db="EMBL/GenBank/DDBJ databases">
        <title>KCTC 19127 draft genome.</title>
        <authorList>
            <person name="An D."/>
        </authorList>
    </citation>
    <scope>NUCLEOTIDE SEQUENCE</scope>
    <source>
        <strain evidence="3">KCTC 19127</strain>
    </source>
</reference>
<dbReference type="AlphaFoldDB" id="A0A938YRZ1"/>